<evidence type="ECO:0000313" key="2">
    <source>
        <dbReference type="Proteomes" id="UP001165962"/>
    </source>
</evidence>
<dbReference type="EMBL" id="JAAOIW010000003">
    <property type="protein sequence ID" value="NHN29910.1"/>
    <property type="molecule type" value="Genomic_DNA"/>
</dbReference>
<evidence type="ECO:0000313" key="1">
    <source>
        <dbReference type="EMBL" id="NHN29910.1"/>
    </source>
</evidence>
<dbReference type="InterPro" id="IPR006059">
    <property type="entry name" value="SBP"/>
</dbReference>
<dbReference type="PANTHER" id="PTHR43649">
    <property type="entry name" value="ARABINOSE-BINDING PROTEIN-RELATED"/>
    <property type="match status" value="1"/>
</dbReference>
<dbReference type="Proteomes" id="UP001165962">
    <property type="component" value="Unassembled WGS sequence"/>
</dbReference>
<accession>A0ABX0J819</accession>
<reference evidence="1" key="1">
    <citation type="submission" date="2020-03" db="EMBL/GenBank/DDBJ databases">
        <title>Draft sequencing of Paenibacilllus sp. S3N08.</title>
        <authorList>
            <person name="Kim D.-U."/>
        </authorList>
    </citation>
    <scope>NUCLEOTIDE SEQUENCE</scope>
    <source>
        <strain evidence="1">S3N08</strain>
    </source>
</reference>
<dbReference type="InterPro" id="IPR050490">
    <property type="entry name" value="Bact_solute-bd_prot1"/>
</dbReference>
<dbReference type="PROSITE" id="PS51257">
    <property type="entry name" value="PROKAR_LIPOPROTEIN"/>
    <property type="match status" value="1"/>
</dbReference>
<dbReference type="SUPFAM" id="SSF53850">
    <property type="entry name" value="Periplasmic binding protein-like II"/>
    <property type="match status" value="1"/>
</dbReference>
<gene>
    <name evidence="1" type="ORF">G9U52_08685</name>
</gene>
<dbReference type="Pfam" id="PF13416">
    <property type="entry name" value="SBP_bac_8"/>
    <property type="match status" value="1"/>
</dbReference>
<sequence>MHNRRCVLSFVLVLYFFIISACTPQLALPNLITSVPPKTLRIWLWPGSGLETLIKSYSLIRPDIDVEVVIAQFDDILPSLKIAFATNGDAPDIVLLESSQLNQVKHFQPYFYNLYDFNDERIHYLDWKWRQAENKDRTFLYGMPADIGPIALAYRHDLFKAAGLPYGREAVGNAIRSWEDLEQAGVLLKKKTGVFLFDNLANVYSTYLNQFDAPYQISQDYHGSPVNPKVKAAWDLAVRYHKLGINAGLASQTPGWAEGAVNGQFAAVLAPSWVHGVMKKNAPATSGKWDLARAPGLPSNWKGSFLAVPKLSRYPKEAYELAHWLTAPQQQLTNFLTNGNFPSTPESYASASFLEVRDPFFNGAPVGQLYSYPALRYQAEYEEVEFSRMDRIVRDGLRRVEVEGADPEKVWAAVVMQIQEHEGGD</sequence>
<dbReference type="Gene3D" id="3.40.190.10">
    <property type="entry name" value="Periplasmic binding protein-like II"/>
    <property type="match status" value="1"/>
</dbReference>
<protein>
    <submittedName>
        <fullName evidence="1">Extracellular solute-binding protein</fullName>
    </submittedName>
</protein>
<dbReference type="PANTHER" id="PTHR43649:SF32">
    <property type="entry name" value="SUGAR BINDING SECRETED PROTEIN"/>
    <property type="match status" value="1"/>
</dbReference>
<keyword evidence="2" id="KW-1185">Reference proteome</keyword>
<comment type="caution">
    <text evidence="1">The sequence shown here is derived from an EMBL/GenBank/DDBJ whole genome shotgun (WGS) entry which is preliminary data.</text>
</comment>
<proteinExistence type="predicted"/>
<name>A0ABX0J819_9BACL</name>
<organism evidence="1 2">
    <name type="scientific">Paenibacillus agricola</name>
    <dbReference type="NCBI Taxonomy" id="2716264"/>
    <lineage>
        <taxon>Bacteria</taxon>
        <taxon>Bacillati</taxon>
        <taxon>Bacillota</taxon>
        <taxon>Bacilli</taxon>
        <taxon>Bacillales</taxon>
        <taxon>Paenibacillaceae</taxon>
        <taxon>Paenibacillus</taxon>
    </lineage>
</organism>